<dbReference type="EMBL" id="MAPZ01000025">
    <property type="protein sequence ID" value="OBY09889.1"/>
    <property type="molecule type" value="Genomic_DNA"/>
</dbReference>
<dbReference type="InterPro" id="IPR015943">
    <property type="entry name" value="WD40/YVTN_repeat-like_dom_sf"/>
</dbReference>
<comment type="caution">
    <text evidence="2">The sequence shown here is derived from an EMBL/GenBank/DDBJ whole genome shotgun (WGS) entry which is preliminary data.</text>
</comment>
<proteinExistence type="predicted"/>
<dbReference type="RefSeq" id="WP_065254649.1">
    <property type="nucleotide sequence ID" value="NZ_CABHIH010000003.1"/>
</dbReference>
<accession>A0A1B8RLZ2</accession>
<keyword evidence="1" id="KW-0812">Transmembrane</keyword>
<evidence type="ECO:0000313" key="2">
    <source>
        <dbReference type="EMBL" id="OBY09889.1"/>
    </source>
</evidence>
<sequence length="422" mass="47131">MKEKTEKILICTSIALLLFCIFSSIYIFKNRKYNDEEKYPVIEYSDTSRMRYIAVPMLEEYLNKYVNNASYEEENINIASYKYKNSQLIAGDNEVFAVATIFEVEPKNPRDIGDLVNWGIYGDDGLIHCNWTFIIRKIDGNKYKLIDIKDTKEVIKELQLDNNTNLMEVVAEANKCSYKIENDKIYVTYDLGEQWVDTSLTYSGFVGDIVDNGRNPQLPEGSYMPELPKGSYYITPEKTAFISPSGDMILSEDKGLTWDKVKVGPAGIVGVRASFVGFTEDGFGYALLCGDRVMSWETASIFTSNDGGHNWNYIGVLEDEGGSSLSTGISFSTDKIGFISTNAGLERTVDGGKTWSRVEVDIPVDLKVYYDTPLVPAFKDGKGELLVGQGSDGDYGAAGSQFARFVSEDNGLTWTYSGEVIK</sequence>
<dbReference type="InterPro" id="IPR036278">
    <property type="entry name" value="Sialidase_sf"/>
</dbReference>
<keyword evidence="1" id="KW-0472">Membrane</keyword>
<keyword evidence="1" id="KW-1133">Transmembrane helix</keyword>
<name>A0A1B8RLZ2_9CLOT</name>
<organism evidence="2 3">
    <name type="scientific">Clostridium paraputrificum</name>
    <dbReference type="NCBI Taxonomy" id="29363"/>
    <lineage>
        <taxon>Bacteria</taxon>
        <taxon>Bacillati</taxon>
        <taxon>Bacillota</taxon>
        <taxon>Clostridia</taxon>
        <taxon>Eubacteriales</taxon>
        <taxon>Clostridiaceae</taxon>
        <taxon>Clostridium</taxon>
    </lineage>
</organism>
<feature type="transmembrane region" description="Helical" evidence="1">
    <location>
        <begin position="7"/>
        <end position="28"/>
    </location>
</feature>
<evidence type="ECO:0000313" key="3">
    <source>
        <dbReference type="Proteomes" id="UP000092714"/>
    </source>
</evidence>
<reference evidence="2 3" key="1">
    <citation type="submission" date="2016-06" db="EMBL/GenBank/DDBJ databases">
        <authorList>
            <person name="Kjaerup R.B."/>
            <person name="Dalgaard T.S."/>
            <person name="Juul-Madsen H.R."/>
        </authorList>
    </citation>
    <scope>NUCLEOTIDE SEQUENCE [LARGE SCALE GENOMIC DNA]</scope>
    <source>
        <strain evidence="2 3">373-A1</strain>
    </source>
</reference>
<dbReference type="AlphaFoldDB" id="A0A1B8RLZ2"/>
<dbReference type="Proteomes" id="UP000092714">
    <property type="component" value="Unassembled WGS sequence"/>
</dbReference>
<keyword evidence="3" id="KW-1185">Reference proteome</keyword>
<protein>
    <recommendedName>
        <fullName evidence="4">Ycf48-like protein</fullName>
    </recommendedName>
</protein>
<gene>
    <name evidence="2" type="ORF">CP373A1_12360</name>
</gene>
<dbReference type="Gene3D" id="2.130.10.10">
    <property type="entry name" value="YVTN repeat-like/Quinoprotein amine dehydrogenase"/>
    <property type="match status" value="1"/>
</dbReference>
<dbReference type="OrthoDB" id="1900320at2"/>
<dbReference type="CDD" id="cd15482">
    <property type="entry name" value="Sialidase_non-viral"/>
    <property type="match status" value="1"/>
</dbReference>
<dbReference type="SUPFAM" id="SSF50939">
    <property type="entry name" value="Sialidases"/>
    <property type="match status" value="1"/>
</dbReference>
<evidence type="ECO:0000256" key="1">
    <source>
        <dbReference type="SAM" id="Phobius"/>
    </source>
</evidence>
<evidence type="ECO:0008006" key="4">
    <source>
        <dbReference type="Google" id="ProtNLM"/>
    </source>
</evidence>
<dbReference type="eggNOG" id="COG4447">
    <property type="taxonomic scope" value="Bacteria"/>
</dbReference>